<comment type="cofactor">
    <cofactor evidence="5">
        <name>heme</name>
        <dbReference type="ChEBI" id="CHEBI:30413"/>
    </cofactor>
</comment>
<dbReference type="InterPro" id="IPR036396">
    <property type="entry name" value="Cyt_P450_sf"/>
</dbReference>
<dbReference type="PROSITE" id="PS00086">
    <property type="entry name" value="CYTOCHROME_P450"/>
    <property type="match status" value="2"/>
</dbReference>
<dbReference type="GO" id="GO:0005506">
    <property type="term" value="F:iron ion binding"/>
    <property type="evidence" value="ECO:0007669"/>
    <property type="project" value="InterPro"/>
</dbReference>
<reference evidence="6" key="1">
    <citation type="submission" date="2022-08" db="EMBL/GenBank/DDBJ databases">
        <authorList>
            <person name="Gutierrez-Valencia J."/>
        </authorList>
    </citation>
    <scope>NUCLEOTIDE SEQUENCE</scope>
</reference>
<gene>
    <name evidence="6" type="ORF">LITE_LOCUS14506</name>
</gene>
<dbReference type="Proteomes" id="UP001154282">
    <property type="component" value="Unassembled WGS sequence"/>
</dbReference>
<evidence type="ECO:0000256" key="2">
    <source>
        <dbReference type="ARBA" id="ARBA00022723"/>
    </source>
</evidence>
<dbReference type="GO" id="GO:0020037">
    <property type="term" value="F:heme binding"/>
    <property type="evidence" value="ECO:0007669"/>
    <property type="project" value="InterPro"/>
</dbReference>
<evidence type="ECO:0000256" key="5">
    <source>
        <dbReference type="PIRSR" id="PIRSR602401-1"/>
    </source>
</evidence>
<dbReference type="CDD" id="cd11073">
    <property type="entry name" value="CYP76-like"/>
    <property type="match status" value="2"/>
</dbReference>
<evidence type="ECO:0000256" key="1">
    <source>
        <dbReference type="ARBA" id="ARBA00010617"/>
    </source>
</evidence>
<keyword evidence="7" id="KW-1185">Reference proteome</keyword>
<sequence>MDFFFFFLVNCLLCLFSFTFLGFLARKAANNQTPAAKLPPGPARLPIIGNIHNLGLNPHKSLADLAKVHGPLMSLKLGQVTTIVASSPAVAKEILQKHDKLLSDRHITLAMEAGDIHKFGLPLLPVDSKWRNLRKVCNSYVFTPRKLDSNQDLRREKITELLEGVRRNVCERPGEAVEVGRLVFKASLNALSSTILSMDLADEEKSETAREFKELAWGMLEEAGKPNLGDFFPLLAKMDLQGIQRRMGNHVAKVLDLFGWVIDQRLQKLKFEHYVSTNDMLDTLLGIGDDDDRDAQMDPLHIKHLFLFAAGTDTSSSTLEWAMTELLRSPSTLAKLKEELDQTIGKGNHLQESDISRLPYLRAILKETFRLHPATPLLLPRKAKEDVEICGFIVPKGARILVNVWAIGRDPMTWDDPNLFLPERFLGSEVDAKGNNFELIPFGAGRRICPGLPLALRMLHMILGSLIHWFEWKLPDGIEPKELDMNEKFGINLKKVKPLFVIPNLSRHVVLALQTLDLHKFSITMLPVEPRWRNLRRVCNSYIFTSQKLDSNQGLRRDKIVELVEGVRRNACSEEKVAVDVGKVAFRATLNALSATILSMDLADEATSEAARQFKELASGMTHEAGTPNLGDFFPFLAKFDLQGIQRRIRVHMEKALNLFEWLIDQRLRERKSESYVSANDVLDTLLAINDDAENREEVHMDLQRIKYLFLDLFVAGTDTTATTLEWAMAELLRNPKALTKLKEELDQTIGKENHLNESDIPRLPYLQAVIKEIFRLHPPLPLLLPHKAGVDVEIDGFTVPKGAQILVNLWAIGRDPMIWDDPNSFTPERFLGSEVDARGNHFELITFGAGRRICPGMSLAYRMLHMMLGSLVHWFDWKLPSGVKPEQLNMKEKFGVTLQKAKPLLAIPTLR</sequence>
<dbReference type="GO" id="GO:0004497">
    <property type="term" value="F:monooxygenase activity"/>
    <property type="evidence" value="ECO:0007669"/>
    <property type="project" value="InterPro"/>
</dbReference>
<dbReference type="AlphaFoldDB" id="A0AAV0JLZ2"/>
<dbReference type="PANTHER" id="PTHR47950">
    <property type="entry name" value="CYTOCHROME P450, FAMILY 76, SUBFAMILY C, POLYPEPTIDE 5-RELATED"/>
    <property type="match status" value="1"/>
</dbReference>
<proteinExistence type="inferred from homology"/>
<dbReference type="InterPro" id="IPR001128">
    <property type="entry name" value="Cyt_P450"/>
</dbReference>
<keyword evidence="2 5" id="KW-0479">Metal-binding</keyword>
<comment type="similarity">
    <text evidence="1">Belongs to the cytochrome P450 family.</text>
</comment>
<keyword evidence="3" id="KW-0560">Oxidoreductase</keyword>
<keyword evidence="5" id="KW-0349">Heme</keyword>
<evidence type="ECO:0000313" key="6">
    <source>
        <dbReference type="EMBL" id="CAI0409769.1"/>
    </source>
</evidence>
<protein>
    <recommendedName>
        <fullName evidence="8">Cytochrome P450</fullName>
    </recommendedName>
</protein>
<evidence type="ECO:0000313" key="7">
    <source>
        <dbReference type="Proteomes" id="UP001154282"/>
    </source>
</evidence>
<dbReference type="SUPFAM" id="SSF48264">
    <property type="entry name" value="Cytochrome P450"/>
    <property type="match status" value="2"/>
</dbReference>
<dbReference type="PRINTS" id="PR00385">
    <property type="entry name" value="P450"/>
</dbReference>
<dbReference type="PANTHER" id="PTHR47950:SF48">
    <property type="entry name" value="CYTOCHROME P450 FAMILY PROTEIN, EXPRESSED"/>
    <property type="match status" value="1"/>
</dbReference>
<name>A0AAV0JLZ2_9ROSI</name>
<dbReference type="EMBL" id="CAMGYJ010000005">
    <property type="protein sequence ID" value="CAI0409769.1"/>
    <property type="molecule type" value="Genomic_DNA"/>
</dbReference>
<evidence type="ECO:0000256" key="3">
    <source>
        <dbReference type="ARBA" id="ARBA00023002"/>
    </source>
</evidence>
<comment type="caution">
    <text evidence="6">The sequence shown here is derived from an EMBL/GenBank/DDBJ whole genome shotgun (WGS) entry which is preliminary data.</text>
</comment>
<dbReference type="PRINTS" id="PR00463">
    <property type="entry name" value="EP450I"/>
</dbReference>
<keyword evidence="4 5" id="KW-0408">Iron</keyword>
<dbReference type="Pfam" id="PF00067">
    <property type="entry name" value="p450"/>
    <property type="match status" value="2"/>
</dbReference>
<organism evidence="6 7">
    <name type="scientific">Linum tenue</name>
    <dbReference type="NCBI Taxonomy" id="586396"/>
    <lineage>
        <taxon>Eukaryota</taxon>
        <taxon>Viridiplantae</taxon>
        <taxon>Streptophyta</taxon>
        <taxon>Embryophyta</taxon>
        <taxon>Tracheophyta</taxon>
        <taxon>Spermatophyta</taxon>
        <taxon>Magnoliopsida</taxon>
        <taxon>eudicotyledons</taxon>
        <taxon>Gunneridae</taxon>
        <taxon>Pentapetalae</taxon>
        <taxon>rosids</taxon>
        <taxon>fabids</taxon>
        <taxon>Malpighiales</taxon>
        <taxon>Linaceae</taxon>
        <taxon>Linum</taxon>
    </lineage>
</organism>
<dbReference type="InterPro" id="IPR002401">
    <property type="entry name" value="Cyt_P450_E_grp-I"/>
</dbReference>
<dbReference type="InterPro" id="IPR017972">
    <property type="entry name" value="Cyt_P450_CS"/>
</dbReference>
<feature type="binding site" description="axial binding residue" evidence="5">
    <location>
        <position position="449"/>
    </location>
    <ligand>
        <name>heme</name>
        <dbReference type="ChEBI" id="CHEBI:30413"/>
    </ligand>
    <ligandPart>
        <name>Fe</name>
        <dbReference type="ChEBI" id="CHEBI:18248"/>
    </ligandPart>
</feature>
<accession>A0AAV0JLZ2</accession>
<dbReference type="GO" id="GO:0016705">
    <property type="term" value="F:oxidoreductase activity, acting on paired donors, with incorporation or reduction of molecular oxygen"/>
    <property type="evidence" value="ECO:0007669"/>
    <property type="project" value="InterPro"/>
</dbReference>
<evidence type="ECO:0000256" key="4">
    <source>
        <dbReference type="ARBA" id="ARBA00023004"/>
    </source>
</evidence>
<dbReference type="FunFam" id="1.10.630.10:FF:000007">
    <property type="entry name" value="Cytochrome P450 76C4"/>
    <property type="match status" value="2"/>
</dbReference>
<evidence type="ECO:0008006" key="8">
    <source>
        <dbReference type="Google" id="ProtNLM"/>
    </source>
</evidence>
<dbReference type="Gene3D" id="1.10.630.10">
    <property type="entry name" value="Cytochrome P450"/>
    <property type="match status" value="2"/>
</dbReference>